<feature type="transmembrane region" description="Helical" evidence="8">
    <location>
        <begin position="559"/>
        <end position="577"/>
    </location>
</feature>
<dbReference type="STRING" id="1449350.OCH239_14125"/>
<feature type="transmembrane region" description="Helical" evidence="8">
    <location>
        <begin position="316"/>
        <end position="335"/>
    </location>
</feature>
<evidence type="ECO:0000259" key="9">
    <source>
        <dbReference type="Pfam" id="PF06808"/>
    </source>
</evidence>
<keyword evidence="11" id="KW-1185">Reference proteome</keyword>
<feature type="transmembrane region" description="Helical" evidence="8">
    <location>
        <begin position="205"/>
        <end position="229"/>
    </location>
</feature>
<dbReference type="RefSeq" id="WP_037259744.1">
    <property type="nucleotide sequence ID" value="NZ_JALZ01000004.1"/>
</dbReference>
<feature type="transmembrane region" description="Helical" evidence="8">
    <location>
        <begin position="476"/>
        <end position="493"/>
    </location>
</feature>
<comment type="subcellular location">
    <subcellularLocation>
        <location evidence="1 7">Cell inner membrane</location>
        <topology evidence="1 7">Multi-pass membrane protein</topology>
    </subcellularLocation>
</comment>
<feature type="transmembrane region" description="Helical" evidence="8">
    <location>
        <begin position="672"/>
        <end position="700"/>
    </location>
</feature>
<feature type="transmembrane region" description="Helical" evidence="8">
    <location>
        <begin position="12"/>
        <end position="45"/>
    </location>
</feature>
<evidence type="ECO:0000256" key="1">
    <source>
        <dbReference type="ARBA" id="ARBA00004429"/>
    </source>
</evidence>
<feature type="transmembrane region" description="Helical" evidence="8">
    <location>
        <begin position="163"/>
        <end position="193"/>
    </location>
</feature>
<keyword evidence="3 7" id="KW-0997">Cell inner membrane</keyword>
<dbReference type="AlphaFoldDB" id="X7EI37"/>
<dbReference type="Pfam" id="PF06808">
    <property type="entry name" value="DctM"/>
    <property type="match status" value="2"/>
</dbReference>
<feature type="domain" description="TRAP C4-dicarboxylate transport system permease DctM subunit" evidence="9">
    <location>
        <begin position="562"/>
        <end position="774"/>
    </location>
</feature>
<protein>
    <submittedName>
        <fullName evidence="10">C4-dicarboxylate ABC transporter permease</fullName>
    </submittedName>
</protein>
<evidence type="ECO:0000256" key="7">
    <source>
        <dbReference type="RuleBase" id="RU369079"/>
    </source>
</evidence>
<feature type="transmembrane region" description="Helical" evidence="8">
    <location>
        <begin position="712"/>
        <end position="737"/>
    </location>
</feature>
<keyword evidence="5 8" id="KW-1133">Transmembrane helix</keyword>
<dbReference type="PANTHER" id="PTHR33362">
    <property type="entry name" value="SIALIC ACID TRAP TRANSPORTER PERMEASE PROTEIN SIAT-RELATED"/>
    <property type="match status" value="1"/>
</dbReference>
<dbReference type="Proteomes" id="UP000022447">
    <property type="component" value="Unassembled WGS sequence"/>
</dbReference>
<evidence type="ECO:0000256" key="8">
    <source>
        <dbReference type="SAM" id="Phobius"/>
    </source>
</evidence>
<keyword evidence="4 8" id="KW-0812">Transmembrane</keyword>
<feature type="transmembrane region" description="Helical" evidence="8">
    <location>
        <begin position="418"/>
        <end position="439"/>
    </location>
</feature>
<dbReference type="eggNOG" id="COG4664">
    <property type="taxonomic scope" value="Bacteria"/>
</dbReference>
<keyword evidence="2" id="KW-1003">Cell membrane</keyword>
<comment type="caution">
    <text evidence="10">The sequence shown here is derived from an EMBL/GenBank/DDBJ whole genome shotgun (WGS) entry which is preliminary data.</text>
</comment>
<organism evidence="10 11">
    <name type="scientific">Roseivivax halodurans JCM 10272</name>
    <dbReference type="NCBI Taxonomy" id="1449350"/>
    <lineage>
        <taxon>Bacteria</taxon>
        <taxon>Pseudomonadati</taxon>
        <taxon>Pseudomonadota</taxon>
        <taxon>Alphaproteobacteria</taxon>
        <taxon>Rhodobacterales</taxon>
        <taxon>Roseobacteraceae</taxon>
        <taxon>Roseivivax</taxon>
    </lineage>
</organism>
<evidence type="ECO:0000313" key="11">
    <source>
        <dbReference type="Proteomes" id="UP000022447"/>
    </source>
</evidence>
<gene>
    <name evidence="10" type="ORF">OCH239_14125</name>
</gene>
<evidence type="ECO:0000256" key="6">
    <source>
        <dbReference type="ARBA" id="ARBA00023136"/>
    </source>
</evidence>
<evidence type="ECO:0000256" key="2">
    <source>
        <dbReference type="ARBA" id="ARBA00022475"/>
    </source>
</evidence>
<comment type="function">
    <text evidence="7">Part of the tripartite ATP-independent periplasmic (TRAP) transport system.</text>
</comment>
<proteinExistence type="predicted"/>
<feature type="transmembrane region" description="Helical" evidence="8">
    <location>
        <begin position="589"/>
        <end position="616"/>
    </location>
</feature>
<reference evidence="10 11" key="1">
    <citation type="submission" date="2014-01" db="EMBL/GenBank/DDBJ databases">
        <title>Roseivivax halodurans JCM 10272 Genome Sequencing.</title>
        <authorList>
            <person name="Lai Q."/>
            <person name="Li G."/>
            <person name="Shao Z."/>
        </authorList>
    </citation>
    <scope>NUCLEOTIDE SEQUENCE [LARGE SCALE GENOMIC DNA]</scope>
    <source>
        <strain evidence="10 11">JCM 10272</strain>
    </source>
</reference>
<accession>X7EI37</accession>
<dbReference type="GO" id="GO:0022857">
    <property type="term" value="F:transmembrane transporter activity"/>
    <property type="evidence" value="ECO:0007669"/>
    <property type="project" value="UniProtKB-UniRule"/>
</dbReference>
<dbReference type="OrthoDB" id="7339120at2"/>
<evidence type="ECO:0000256" key="4">
    <source>
        <dbReference type="ARBA" id="ARBA00022692"/>
    </source>
</evidence>
<dbReference type="InterPro" id="IPR010656">
    <property type="entry name" value="DctM"/>
</dbReference>
<feature type="domain" description="TRAP C4-dicarboxylate transport system permease DctM subunit" evidence="9">
    <location>
        <begin position="16"/>
        <end position="331"/>
    </location>
</feature>
<feature type="transmembrane region" description="Helical" evidence="8">
    <location>
        <begin position="757"/>
        <end position="778"/>
    </location>
</feature>
<evidence type="ECO:0000313" key="10">
    <source>
        <dbReference type="EMBL" id="ETX15582.1"/>
    </source>
</evidence>
<keyword evidence="6 8" id="KW-0472">Membrane</keyword>
<dbReference type="InterPro" id="IPR004681">
    <property type="entry name" value="TRAP_DctM"/>
</dbReference>
<dbReference type="PATRIC" id="fig|1449350.3.peg.1153"/>
<dbReference type="GO" id="GO:0005886">
    <property type="term" value="C:plasma membrane"/>
    <property type="evidence" value="ECO:0007669"/>
    <property type="project" value="UniProtKB-SubCell"/>
</dbReference>
<evidence type="ECO:0000256" key="5">
    <source>
        <dbReference type="ARBA" id="ARBA00022989"/>
    </source>
</evidence>
<dbReference type="EMBL" id="JALZ01000004">
    <property type="protein sequence ID" value="ETX15582.1"/>
    <property type="molecule type" value="Genomic_DNA"/>
</dbReference>
<feature type="transmembrane region" description="Helical" evidence="8">
    <location>
        <begin position="451"/>
        <end position="470"/>
    </location>
</feature>
<name>X7EI37_9RHOB</name>
<feature type="transmembrane region" description="Helical" evidence="8">
    <location>
        <begin position="117"/>
        <end position="139"/>
    </location>
</feature>
<feature type="transmembrane region" description="Helical" evidence="8">
    <location>
        <begin position="272"/>
        <end position="295"/>
    </location>
</feature>
<evidence type="ECO:0000256" key="3">
    <source>
        <dbReference type="ARBA" id="ARBA00022519"/>
    </source>
</evidence>
<feature type="transmembrane region" description="Helical" evidence="8">
    <location>
        <begin position="628"/>
        <end position="652"/>
    </location>
</feature>
<sequence>MLFGLDGVEIGLIIVFVTLFAAILSGFPVAFAIAGAGIISFAIIAALDSAGLLIHQAIDTSSEGYRALVADGVRSETISIFRYPDLPRVGQALFEQGWHTALDRNVSFITNRINERVLAGPSIETLLAVLMFVLMGIVLERSKIANDLLTTMARVFGPLPGGLAVSIVVVGAFLAASTGIVGATVVTMGLLALPTMLRNGYSPELSTGVIAASGTLGQIIPPSIVIVLLGTLAGDLYSASQETRAQLAGCSDALTFLGEPAVVSVGTLFQAALLPGILLAVLYAVYAFVFALLNPSKAPPVEVGAPSGEVITRGEGLTWFLLVPAAIVAGVMLAGQVNIVGSQSLAVDRFSAAGETASLRTTVSDECRASMIELHGQRAWDRAVAEQAAIDEAGGVTAQERLTDEEVAEARIAKSENAAPIGTGIATFAVIFALVLAFGRGMAPTADPMPLIGGAAGVLLLLLVDVIFIGPATSPAATVLWMAVPAAIAIWGCRHAAARMARNDLVRVIFPPLVLIVAVLGSILGGITNPTPAAALGAAGAIMLAAYRKLREEGRDPWIIAWSTYALVAMLLIGINFDVRINISGVGPVTWIAFLAAYAAFLFALFGLLYACWVLLRARVLTPAVRETAKVTSMVFTILVASQLLNLVVISFGGEHYIQQFLQSFDNEFKVFLIVMIVLFVLGFVLDFLEIIYIVVPIVGPVIYGGSFDPKWVTIMIAVNLQTSFLTPPFGFALFYLRGVAPAEVTTGHIYRGVFPFVLIQVLGLVILWFFPGIVTIVPDLMP</sequence>
<dbReference type="PANTHER" id="PTHR33362:SF7">
    <property type="entry name" value="SLL1103 PROTEIN"/>
    <property type="match status" value="1"/>
</dbReference>
<keyword evidence="7" id="KW-0813">Transport</keyword>
<feature type="transmembrane region" description="Helical" evidence="8">
    <location>
        <begin position="505"/>
        <end position="524"/>
    </location>
</feature>